<dbReference type="GO" id="GO:0016020">
    <property type="term" value="C:membrane"/>
    <property type="evidence" value="ECO:0007669"/>
    <property type="project" value="UniProtKB-SubCell"/>
</dbReference>
<evidence type="ECO:0000256" key="3">
    <source>
        <dbReference type="ARBA" id="ARBA00022989"/>
    </source>
</evidence>
<evidence type="ECO:0000313" key="8">
    <source>
        <dbReference type="Proteomes" id="UP000075902"/>
    </source>
</evidence>
<keyword evidence="3 5" id="KW-1133">Transmembrane helix</keyword>
<proteinExistence type="predicted"/>
<reference evidence="7" key="2">
    <citation type="submission" date="2020-05" db="UniProtKB">
        <authorList>
            <consortium name="EnsemblMetazoa"/>
        </authorList>
    </citation>
    <scope>IDENTIFICATION</scope>
    <source>
        <strain evidence="7">CM1001059</strain>
    </source>
</reference>
<dbReference type="PRINTS" id="PR00259">
    <property type="entry name" value="TMFOUR"/>
</dbReference>
<feature type="transmembrane region" description="Helical" evidence="5">
    <location>
        <begin position="35"/>
        <end position="55"/>
    </location>
</feature>
<keyword evidence="6" id="KW-0732">Signal</keyword>
<evidence type="ECO:0000256" key="4">
    <source>
        <dbReference type="ARBA" id="ARBA00023136"/>
    </source>
</evidence>
<evidence type="ECO:0000313" key="7">
    <source>
        <dbReference type="EnsemblMetazoa" id="AMEC014350-PA"/>
    </source>
</evidence>
<evidence type="ECO:0000256" key="6">
    <source>
        <dbReference type="SAM" id="SignalP"/>
    </source>
</evidence>
<dbReference type="EnsemblMetazoa" id="AMEC014350-RA">
    <property type="protein sequence ID" value="AMEC014350-PA"/>
    <property type="gene ID" value="AMEC014350"/>
</dbReference>
<keyword evidence="8" id="KW-1185">Reference proteome</keyword>
<evidence type="ECO:0000256" key="5">
    <source>
        <dbReference type="SAM" id="Phobius"/>
    </source>
</evidence>
<feature type="signal peptide" evidence="6">
    <location>
        <begin position="1"/>
        <end position="19"/>
    </location>
</feature>
<dbReference type="Proteomes" id="UP000075902">
    <property type="component" value="Unassembled WGS sequence"/>
</dbReference>
<dbReference type="STRING" id="34690.A0A182U5N2"/>
<name>A0A182U5N2_9DIPT</name>
<comment type="subcellular location">
    <subcellularLocation>
        <location evidence="1">Membrane</location>
        <topology evidence="1">Multi-pass membrane protein</topology>
    </subcellularLocation>
</comment>
<evidence type="ECO:0000256" key="2">
    <source>
        <dbReference type="ARBA" id="ARBA00022692"/>
    </source>
</evidence>
<dbReference type="VEuPathDB" id="VectorBase:AMEC014350"/>
<feature type="transmembrane region" description="Helical" evidence="5">
    <location>
        <begin position="67"/>
        <end position="90"/>
    </location>
</feature>
<accession>A0A182U5N2</accession>
<reference evidence="8" key="1">
    <citation type="submission" date="2014-01" db="EMBL/GenBank/DDBJ databases">
        <title>The Genome Sequence of Anopheles melas CM1001059_A (V2).</title>
        <authorList>
            <consortium name="The Broad Institute Genomics Platform"/>
            <person name="Neafsey D.E."/>
            <person name="Besansky N."/>
            <person name="Howell P."/>
            <person name="Walton C."/>
            <person name="Young S.K."/>
            <person name="Zeng Q."/>
            <person name="Gargeya S."/>
            <person name="Fitzgerald M."/>
            <person name="Haas B."/>
            <person name="Abouelleil A."/>
            <person name="Allen A.W."/>
            <person name="Alvarado L."/>
            <person name="Arachchi H.M."/>
            <person name="Berlin A.M."/>
            <person name="Chapman S.B."/>
            <person name="Gainer-Dewar J."/>
            <person name="Goldberg J."/>
            <person name="Griggs A."/>
            <person name="Gujja S."/>
            <person name="Hansen M."/>
            <person name="Howarth C."/>
            <person name="Imamovic A."/>
            <person name="Ireland A."/>
            <person name="Larimer J."/>
            <person name="McCowan C."/>
            <person name="Murphy C."/>
            <person name="Pearson M."/>
            <person name="Poon T.W."/>
            <person name="Priest M."/>
            <person name="Roberts A."/>
            <person name="Saif S."/>
            <person name="Shea T."/>
            <person name="Sisk P."/>
            <person name="Sykes S."/>
            <person name="Wortman J."/>
            <person name="Nusbaum C."/>
            <person name="Birren B."/>
        </authorList>
    </citation>
    <scope>NUCLEOTIDE SEQUENCE [LARGE SCALE GENOMIC DNA]</scope>
    <source>
        <strain evidence="8">CM1001059</strain>
    </source>
</reference>
<dbReference type="Pfam" id="PF00335">
    <property type="entry name" value="Tetraspanin"/>
    <property type="match status" value="1"/>
</dbReference>
<keyword evidence="2 5" id="KW-0812">Transmembrane</keyword>
<evidence type="ECO:0008006" key="9">
    <source>
        <dbReference type="Google" id="ProtNLM"/>
    </source>
</evidence>
<sequence length="186" mass="20637">MPLMIVGAGLFAFTIFIRAEPGFDEWIAILEVYEYYIGVYILIGAGALVMIFSFLGCCSALMEHSSALYLFIGTQVFLFVLTVIGSAILLDYSTMNSSIQPLIRQTMLRFIVTSEHPHSSAALKLIQESVRIFKIQPLSVFHALVSNECFSLSTISKVLEFPGVSNVLPFVFCVENSSLYIDCTVH</sequence>
<dbReference type="InterPro" id="IPR018499">
    <property type="entry name" value="Tetraspanin/Peripherin"/>
</dbReference>
<organism evidence="7 8">
    <name type="scientific">Anopheles melas</name>
    <dbReference type="NCBI Taxonomy" id="34690"/>
    <lineage>
        <taxon>Eukaryota</taxon>
        <taxon>Metazoa</taxon>
        <taxon>Ecdysozoa</taxon>
        <taxon>Arthropoda</taxon>
        <taxon>Hexapoda</taxon>
        <taxon>Insecta</taxon>
        <taxon>Pterygota</taxon>
        <taxon>Neoptera</taxon>
        <taxon>Endopterygota</taxon>
        <taxon>Diptera</taxon>
        <taxon>Nematocera</taxon>
        <taxon>Culicoidea</taxon>
        <taxon>Culicidae</taxon>
        <taxon>Anophelinae</taxon>
        <taxon>Anopheles</taxon>
    </lineage>
</organism>
<feature type="chain" id="PRO_5008137754" description="Tetraspanin" evidence="6">
    <location>
        <begin position="20"/>
        <end position="186"/>
    </location>
</feature>
<protein>
    <recommendedName>
        <fullName evidence="9">Tetraspanin</fullName>
    </recommendedName>
</protein>
<dbReference type="AlphaFoldDB" id="A0A182U5N2"/>
<evidence type="ECO:0000256" key="1">
    <source>
        <dbReference type="ARBA" id="ARBA00004141"/>
    </source>
</evidence>
<keyword evidence="4 5" id="KW-0472">Membrane</keyword>